<dbReference type="GO" id="GO:0061630">
    <property type="term" value="F:ubiquitin protein ligase activity"/>
    <property type="evidence" value="ECO:0007669"/>
    <property type="project" value="InterPro"/>
</dbReference>
<name>A0A5N5MZR7_9ROSI</name>
<dbReference type="InterPro" id="IPR001841">
    <property type="entry name" value="Znf_RING"/>
</dbReference>
<keyword evidence="6" id="KW-0812">Transmembrane</keyword>
<keyword evidence="5" id="KW-0863">Zinc-finger</keyword>
<keyword evidence="6" id="KW-1133">Transmembrane helix</keyword>
<dbReference type="Pfam" id="PF04641">
    <property type="entry name" value="Rtf2"/>
    <property type="match status" value="1"/>
</dbReference>
<dbReference type="PIRSF" id="PIRSF023577">
    <property type="entry name" value="ENOS_interacting"/>
    <property type="match status" value="1"/>
</dbReference>
<dbReference type="InterPro" id="IPR031790">
    <property type="entry name" value="Znf-NOSIP"/>
</dbReference>
<reference evidence="9" key="1">
    <citation type="journal article" date="2019" name="Gigascience">
        <title>De novo genome assembly of the endangered Acer yangbiense, a plant species with extremely small populations endemic to Yunnan Province, China.</title>
        <authorList>
            <person name="Yang J."/>
            <person name="Wariss H.M."/>
            <person name="Tao L."/>
            <person name="Zhang R."/>
            <person name="Yun Q."/>
            <person name="Hollingsworth P."/>
            <person name="Dao Z."/>
            <person name="Luo G."/>
            <person name="Guo H."/>
            <person name="Ma Y."/>
            <person name="Sun W."/>
        </authorList>
    </citation>
    <scope>NUCLEOTIDE SEQUENCE [LARGE SCALE GENOMIC DNA]</scope>
    <source>
        <strain evidence="9">cv. br00</strain>
    </source>
</reference>
<evidence type="ECO:0000256" key="3">
    <source>
        <dbReference type="ARBA" id="ARBA00023242"/>
    </source>
</evidence>
<dbReference type="Proteomes" id="UP000326939">
    <property type="component" value="Chromosome 4"/>
</dbReference>
<dbReference type="InterPro" id="IPR016818">
    <property type="entry name" value="NOSIP"/>
</dbReference>
<keyword evidence="3 4" id="KW-0539">Nucleus</keyword>
<comment type="similarity">
    <text evidence="2 4">Belongs to the NOSIP family.</text>
</comment>
<dbReference type="InterPro" id="IPR013083">
    <property type="entry name" value="Znf_RING/FYVE/PHD"/>
</dbReference>
<dbReference type="PROSITE" id="PS50089">
    <property type="entry name" value="ZF_RING_2"/>
    <property type="match status" value="1"/>
</dbReference>
<sequence length="371" mass="41758">MPQRHSRNNNDLAFFTYDEKKKLGYGTQKERLGKDSIKPFDACCLCLKPFIDAMSCSKGHVFCKECILECLLAQKKDIQRYGLLVDLMLALFLGILEIRIFILELWKLGFWAIEWWSVKLFTTGFFVIRQKIKKILIFAFMIKMHLWKLAAHELQKKQEKEEDEEKLNLQKARELDAFDQQNHGAVPQYSDRNHSQDKPGFHGANSVKVTSYEEEALRTMKAFWLPSATPDAPVKVDAPSTSTVCPEGKEKLKLKSLFPVYFTEDTSEKKSSSSLDKTYICPSCKVTLTNTLSLVALSSCGHVFCKKCSDKFMAVDKVCLVCSKGCKERNLVDLGKGGTGFAGHGDHLMATDFKHLGSGSGLGLVRPAAKS</sequence>
<evidence type="ECO:0000256" key="1">
    <source>
        <dbReference type="ARBA" id="ARBA00004123"/>
    </source>
</evidence>
<gene>
    <name evidence="8" type="ORF">DKX38_005446</name>
</gene>
<evidence type="ECO:0000256" key="4">
    <source>
        <dbReference type="PIRNR" id="PIRNR023577"/>
    </source>
</evidence>
<dbReference type="AlphaFoldDB" id="A0A5N5MZR7"/>
<evidence type="ECO:0000313" key="9">
    <source>
        <dbReference type="Proteomes" id="UP000326939"/>
    </source>
</evidence>
<keyword evidence="5" id="KW-0479">Metal-binding</keyword>
<comment type="caution">
    <text evidence="8">The sequence shown here is derived from an EMBL/GenBank/DDBJ whole genome shotgun (WGS) entry which is preliminary data.</text>
</comment>
<evidence type="ECO:0000256" key="6">
    <source>
        <dbReference type="SAM" id="Phobius"/>
    </source>
</evidence>
<feature type="domain" description="RING-type" evidence="7">
    <location>
        <begin position="281"/>
        <end position="323"/>
    </location>
</feature>
<evidence type="ECO:0000256" key="5">
    <source>
        <dbReference type="PROSITE-ProRule" id="PRU00175"/>
    </source>
</evidence>
<protein>
    <recommendedName>
        <fullName evidence="7">RING-type domain-containing protein</fullName>
    </recommendedName>
</protein>
<keyword evidence="6" id="KW-0472">Membrane</keyword>
<dbReference type="GO" id="GO:0005634">
    <property type="term" value="C:nucleus"/>
    <property type="evidence" value="ECO:0007669"/>
    <property type="project" value="UniProtKB-SubCell"/>
</dbReference>
<evidence type="ECO:0000259" key="7">
    <source>
        <dbReference type="PROSITE" id="PS50089"/>
    </source>
</evidence>
<dbReference type="PANTHER" id="PTHR13063:SF10">
    <property type="entry name" value="NITRIC OXIDE SYNTHASE-INTERACTING PROTEIN"/>
    <property type="match status" value="1"/>
</dbReference>
<dbReference type="Gene3D" id="3.30.40.10">
    <property type="entry name" value="Zinc/RING finger domain, C3HC4 (zinc finger)"/>
    <property type="match status" value="2"/>
</dbReference>
<dbReference type="GO" id="GO:0008270">
    <property type="term" value="F:zinc ion binding"/>
    <property type="evidence" value="ECO:0007669"/>
    <property type="project" value="UniProtKB-KW"/>
</dbReference>
<organism evidence="8 9">
    <name type="scientific">Salix brachista</name>
    <dbReference type="NCBI Taxonomy" id="2182728"/>
    <lineage>
        <taxon>Eukaryota</taxon>
        <taxon>Viridiplantae</taxon>
        <taxon>Streptophyta</taxon>
        <taxon>Embryophyta</taxon>
        <taxon>Tracheophyta</taxon>
        <taxon>Spermatophyta</taxon>
        <taxon>Magnoliopsida</taxon>
        <taxon>eudicotyledons</taxon>
        <taxon>Gunneridae</taxon>
        <taxon>Pentapetalae</taxon>
        <taxon>rosids</taxon>
        <taxon>fabids</taxon>
        <taxon>Malpighiales</taxon>
        <taxon>Salicaceae</taxon>
        <taxon>Saliceae</taxon>
        <taxon>Salix</taxon>
    </lineage>
</organism>
<dbReference type="Pfam" id="PF15906">
    <property type="entry name" value="zf-NOSIP"/>
    <property type="match status" value="1"/>
</dbReference>
<dbReference type="EMBL" id="VDCV01000004">
    <property type="protein sequence ID" value="KAB5560489.1"/>
    <property type="molecule type" value="Genomic_DNA"/>
</dbReference>
<keyword evidence="5" id="KW-0862">Zinc</keyword>
<dbReference type="PANTHER" id="PTHR13063">
    <property type="entry name" value="ENOS INTERACTING PROTEIN"/>
    <property type="match status" value="1"/>
</dbReference>
<comment type="subcellular location">
    <subcellularLocation>
        <location evidence="1 4">Nucleus</location>
    </subcellularLocation>
</comment>
<proteinExistence type="inferred from homology"/>
<keyword evidence="9" id="KW-1185">Reference proteome</keyword>
<evidence type="ECO:0000313" key="8">
    <source>
        <dbReference type="EMBL" id="KAB5560489.1"/>
    </source>
</evidence>
<accession>A0A5N5MZR7</accession>
<feature type="transmembrane region" description="Helical" evidence="6">
    <location>
        <begin position="81"/>
        <end position="102"/>
    </location>
</feature>
<dbReference type="FunFam" id="3.30.40.10:FF:000444">
    <property type="entry name" value="Nitric oxide synthase-interacting protein"/>
    <property type="match status" value="1"/>
</dbReference>
<dbReference type="SUPFAM" id="SSF57850">
    <property type="entry name" value="RING/U-box"/>
    <property type="match status" value="2"/>
</dbReference>
<evidence type="ECO:0000256" key="2">
    <source>
        <dbReference type="ARBA" id="ARBA00008126"/>
    </source>
</evidence>